<feature type="coiled-coil region" evidence="7">
    <location>
        <begin position="34"/>
        <end position="61"/>
    </location>
</feature>
<dbReference type="FunFam" id="3.40.50.300:FF:001091">
    <property type="entry name" value="Probable disease resistance protein At1g61300"/>
    <property type="match status" value="1"/>
</dbReference>
<dbReference type="GO" id="GO:0006952">
    <property type="term" value="P:defense response"/>
    <property type="evidence" value="ECO:0007669"/>
    <property type="project" value="UniProtKB-KW"/>
</dbReference>
<dbReference type="Gene3D" id="3.80.10.10">
    <property type="entry name" value="Ribonuclease Inhibitor"/>
    <property type="match status" value="4"/>
</dbReference>
<comment type="similarity">
    <text evidence="1">Belongs to the disease resistance NB-LRR family.</text>
</comment>
<dbReference type="GO" id="GO:0005524">
    <property type="term" value="F:ATP binding"/>
    <property type="evidence" value="ECO:0007669"/>
    <property type="project" value="UniProtKB-KW"/>
</dbReference>
<keyword evidence="2" id="KW-0433">Leucine-rich repeat</keyword>
<evidence type="ECO:0008006" key="12">
    <source>
        <dbReference type="Google" id="ProtNLM"/>
    </source>
</evidence>
<keyword evidence="5" id="KW-0611">Plant defense</keyword>
<dbReference type="Proteomes" id="UP000796880">
    <property type="component" value="Unassembled WGS sequence"/>
</dbReference>
<evidence type="ECO:0000256" key="3">
    <source>
        <dbReference type="ARBA" id="ARBA00022737"/>
    </source>
</evidence>
<dbReference type="PANTHER" id="PTHR33463">
    <property type="entry name" value="NB-ARC DOMAIN-CONTAINING PROTEIN-RELATED"/>
    <property type="match status" value="1"/>
</dbReference>
<dbReference type="OrthoDB" id="1747797at2759"/>
<evidence type="ECO:0000313" key="11">
    <source>
        <dbReference type="Proteomes" id="UP000796880"/>
    </source>
</evidence>
<organism evidence="10 11">
    <name type="scientific">Rhamnella rubrinervis</name>
    <dbReference type="NCBI Taxonomy" id="2594499"/>
    <lineage>
        <taxon>Eukaryota</taxon>
        <taxon>Viridiplantae</taxon>
        <taxon>Streptophyta</taxon>
        <taxon>Embryophyta</taxon>
        <taxon>Tracheophyta</taxon>
        <taxon>Spermatophyta</taxon>
        <taxon>Magnoliopsida</taxon>
        <taxon>eudicotyledons</taxon>
        <taxon>Gunneridae</taxon>
        <taxon>Pentapetalae</taxon>
        <taxon>rosids</taxon>
        <taxon>fabids</taxon>
        <taxon>Rosales</taxon>
        <taxon>Rhamnaceae</taxon>
        <taxon>rhamnoid group</taxon>
        <taxon>Rhamneae</taxon>
        <taxon>Rhamnella</taxon>
    </lineage>
</organism>
<gene>
    <name evidence="10" type="ORF">FNV43_RR03591</name>
</gene>
<dbReference type="SUPFAM" id="SSF52047">
    <property type="entry name" value="RNI-like"/>
    <property type="match status" value="1"/>
</dbReference>
<evidence type="ECO:0000256" key="7">
    <source>
        <dbReference type="SAM" id="Coils"/>
    </source>
</evidence>
<dbReference type="SUPFAM" id="SSF52540">
    <property type="entry name" value="P-loop containing nucleoside triphosphate hydrolases"/>
    <property type="match status" value="1"/>
</dbReference>
<dbReference type="GO" id="GO:0043531">
    <property type="term" value="F:ADP binding"/>
    <property type="evidence" value="ECO:0007669"/>
    <property type="project" value="InterPro"/>
</dbReference>
<protein>
    <recommendedName>
        <fullName evidence="12">Disease resistance protein</fullName>
    </recommendedName>
</protein>
<evidence type="ECO:0000256" key="5">
    <source>
        <dbReference type="ARBA" id="ARBA00022821"/>
    </source>
</evidence>
<dbReference type="SUPFAM" id="SSF52058">
    <property type="entry name" value="L domain-like"/>
    <property type="match status" value="2"/>
</dbReference>
<keyword evidence="11" id="KW-1185">Reference proteome</keyword>
<dbReference type="Gene3D" id="3.40.50.300">
    <property type="entry name" value="P-loop containing nucleotide triphosphate hydrolases"/>
    <property type="match status" value="1"/>
</dbReference>
<dbReference type="Gene3D" id="1.10.10.10">
    <property type="entry name" value="Winged helix-like DNA-binding domain superfamily/Winged helix DNA-binding domain"/>
    <property type="match status" value="1"/>
</dbReference>
<dbReference type="PRINTS" id="PR00364">
    <property type="entry name" value="DISEASERSIST"/>
</dbReference>
<keyword evidence="4" id="KW-0547">Nucleotide-binding</keyword>
<evidence type="ECO:0000259" key="9">
    <source>
        <dbReference type="Pfam" id="PF23247"/>
    </source>
</evidence>
<comment type="caution">
    <text evidence="10">The sequence shown here is derived from an EMBL/GenBank/DDBJ whole genome shotgun (WGS) entry which is preliminary data.</text>
</comment>
<feature type="domain" description="Disease resistance protein At4g27190-like leucine-rich repeats" evidence="9">
    <location>
        <begin position="733"/>
        <end position="824"/>
    </location>
</feature>
<feature type="domain" description="Disease resistance protein At4g27190-like leucine-rich repeats" evidence="9">
    <location>
        <begin position="897"/>
        <end position="1022"/>
    </location>
</feature>
<keyword evidence="3" id="KW-0677">Repeat</keyword>
<feature type="domain" description="NB-ARC" evidence="8">
    <location>
        <begin position="159"/>
        <end position="327"/>
    </location>
</feature>
<keyword evidence="6" id="KW-0067">ATP-binding</keyword>
<dbReference type="InterPro" id="IPR036388">
    <property type="entry name" value="WH-like_DNA-bd_sf"/>
</dbReference>
<dbReference type="Pfam" id="PF00931">
    <property type="entry name" value="NB-ARC"/>
    <property type="match status" value="1"/>
</dbReference>
<proteinExistence type="inferred from homology"/>
<dbReference type="InterPro" id="IPR027417">
    <property type="entry name" value="P-loop_NTPase"/>
</dbReference>
<name>A0A8K0MP83_9ROSA</name>
<dbReference type="InterPro" id="IPR032675">
    <property type="entry name" value="LRR_dom_sf"/>
</dbReference>
<feature type="domain" description="Disease resistance protein At4g27190-like leucine-rich repeats" evidence="9">
    <location>
        <begin position="1055"/>
        <end position="1181"/>
    </location>
</feature>
<reference evidence="10" key="1">
    <citation type="submission" date="2020-03" db="EMBL/GenBank/DDBJ databases">
        <title>A high-quality chromosome-level genome assembly of a woody plant with both climbing and erect habits, Rhamnella rubrinervis.</title>
        <authorList>
            <person name="Lu Z."/>
            <person name="Yang Y."/>
            <person name="Zhu X."/>
            <person name="Sun Y."/>
        </authorList>
    </citation>
    <scope>NUCLEOTIDE SEQUENCE</scope>
    <source>
        <strain evidence="10">BYM</strain>
        <tissue evidence="10">Leaf</tissue>
    </source>
</reference>
<evidence type="ECO:0000256" key="1">
    <source>
        <dbReference type="ARBA" id="ARBA00008894"/>
    </source>
</evidence>
<evidence type="ECO:0000313" key="10">
    <source>
        <dbReference type="EMBL" id="KAF3453154.1"/>
    </source>
</evidence>
<evidence type="ECO:0000259" key="8">
    <source>
        <dbReference type="Pfam" id="PF00931"/>
    </source>
</evidence>
<dbReference type="InterPro" id="IPR042197">
    <property type="entry name" value="Apaf_helical"/>
</dbReference>
<evidence type="ECO:0000256" key="6">
    <source>
        <dbReference type="ARBA" id="ARBA00022840"/>
    </source>
</evidence>
<keyword evidence="7" id="KW-0175">Coiled coil</keyword>
<dbReference type="EMBL" id="VOIH02000002">
    <property type="protein sequence ID" value="KAF3453154.1"/>
    <property type="molecule type" value="Genomic_DNA"/>
</dbReference>
<feature type="domain" description="Disease resistance protein At4g27190-like leucine-rich repeats" evidence="9">
    <location>
        <begin position="1287"/>
        <end position="1407"/>
    </location>
</feature>
<evidence type="ECO:0000256" key="4">
    <source>
        <dbReference type="ARBA" id="ARBA00022741"/>
    </source>
</evidence>
<dbReference type="InterPro" id="IPR002182">
    <property type="entry name" value="NB-ARC"/>
</dbReference>
<sequence>MVDVLISIAAKVAEYTVEPICRQLGYLFSYQKSVEDLNTKIGDLKNVRERLQHEVGEAQRSGENIFDDVNEWVTKFDKIITEDLGNFTRDEEAANSKFTCAAKFPNLVLRHRLSRRAKKMAEKVTAQMQDREKIKKVSYRPDLQNSVENKDYEEFESRSQTMKDIIEALKVPSVAMVGVWGMGGVGKTMLAKEVPRRVIDEEKLFTKFIFITVSKNQNIGKIQQDIAEYLGMKLDEENKYIRAARLRNRLTQENKILIIVDDIWDKLDLEDVISFGIHHRGCKILLTTRCFHVLANDMGVDRNVIFAVGHLLEHEAMSLFRKITGDQAEKDDDFQGLEAKIVKECGGLPIAITTVASALKNQDRAVWKNALHELRKSNPTNIPDMHEKVYKSIKFSYDYLGSVEAKHLLLLCSLFPEDAKIKIRELCIYGFGLNLFENVNTLEEARNRTDTLAANLKHRSLLLDGGVDYSGHDCVKLHDIIRDVVIFIVSKLDDHPRMHNIRDVVELDKYANEEKSKESTAMSVYGIEADQYPQTLKTPKLKLLRLESGYDKKDTGKLPPQFFEGLKKLLVLDSTGVSLEPLPAAAASSFCLLPNLTTLRLKCLTRLEELNLGSFRNWQVEGPINDDERRNASLSEVKNLSHLIDLKLRVSDINSLPKDMFRQECKLVKYDICIGDEQPGWEHQNASRILKLKLRPGSELNEHDIEALLKKSESLDLCGLKSVKSIAFEIDSMGFKYLKHLSVQDSAEIRCIVNSNNGNMDCLPAAFPSLESLFLRRLMNLENIIQEKPTTETSFEKLRMIEVRTCPKMKSLFSLYNILRQLENIFVYDCEMMEEIISHHGREGVLPNIMEEMISQLRVLKLFELPKLVQFIGASDKQSLDDSVAPLFNGQVVFSKLEELHISSLNIRKIWNHDQLPSSRLSFQSLTRIEVSSCHHLKGLMPSFMITYLVHLRSLFVNHCRAMKEIVVIEESAQVMTNCISFSKLEYLKLDDLPNLERFCGGDCVDCPSLSQLIIEGCQRLRVFRTNAMQNEDENSTGLVDQQHLFHHKVLFPKLEELYIISLLNIQKIWNDDQLPTSWFGFQSLTTIELWSCDHLKGVIPSYMTASLVHLRRLSVKHCEAMKEIVFVEESTQVMANYISFSKLKYLELDCLPNLERFCGGDCVDCPSLSQLLIRGCPRLRLFKTNAMQIENENSTPTISVDKQLLSHHKDAVKDELNTESSCSEITCQPQPLGPVEEHHDMVFKTKRLSELRLWNFPDLQQLPKAKTFQTVESLSICELGVRIKDLATPLMCFQNLKVFMIKDCQGLTSLLSPSTAKSLSQRLTILGISGCKSLRQVIANDQKEADDDDDEIRAHTINIIFSKLESLILDDLSSLTSFYSGNSNVVLQFPHLNKLVVSDCPEMKTFYHGNIDCPSLQGIISWSFQHYIRDMMWYPEYYDLGNCEHFDWKGDVNTTIQKLWEEEYYKRCTRK</sequence>
<evidence type="ECO:0000256" key="2">
    <source>
        <dbReference type="ARBA" id="ARBA00022614"/>
    </source>
</evidence>
<dbReference type="Pfam" id="PF23247">
    <property type="entry name" value="LRR_RPS2"/>
    <property type="match status" value="4"/>
</dbReference>
<dbReference type="Gene3D" id="1.10.8.430">
    <property type="entry name" value="Helical domain of apoptotic protease-activating factors"/>
    <property type="match status" value="1"/>
</dbReference>
<dbReference type="PANTHER" id="PTHR33463:SF198">
    <property type="entry name" value="RPP4C3"/>
    <property type="match status" value="1"/>
</dbReference>
<accession>A0A8K0MP83</accession>
<dbReference type="InterPro" id="IPR057135">
    <property type="entry name" value="At4g27190-like_LRR"/>
</dbReference>
<dbReference type="InterPro" id="IPR050905">
    <property type="entry name" value="Plant_NBS-LRR"/>
</dbReference>